<organism evidence="2 3">
    <name type="scientific">Nocardiopsis metallicus</name>
    <dbReference type="NCBI Taxonomy" id="179819"/>
    <lineage>
        <taxon>Bacteria</taxon>
        <taxon>Bacillati</taxon>
        <taxon>Actinomycetota</taxon>
        <taxon>Actinomycetes</taxon>
        <taxon>Streptosporangiales</taxon>
        <taxon>Nocardiopsidaceae</taxon>
        <taxon>Nocardiopsis</taxon>
    </lineage>
</organism>
<evidence type="ECO:0000313" key="3">
    <source>
        <dbReference type="Proteomes" id="UP000579647"/>
    </source>
</evidence>
<dbReference type="Pfam" id="PF13560">
    <property type="entry name" value="HTH_31"/>
    <property type="match status" value="1"/>
</dbReference>
<dbReference type="InterPro" id="IPR001387">
    <property type="entry name" value="Cro/C1-type_HTH"/>
</dbReference>
<accession>A0A840WNS8</accession>
<reference evidence="2 3" key="1">
    <citation type="submission" date="2020-08" db="EMBL/GenBank/DDBJ databases">
        <title>Sequencing the genomes of 1000 actinobacteria strains.</title>
        <authorList>
            <person name="Klenk H.-P."/>
        </authorList>
    </citation>
    <scope>NUCLEOTIDE SEQUENCE [LARGE SCALE GENOMIC DNA]</scope>
    <source>
        <strain evidence="2 3">DSM 44598</strain>
    </source>
</reference>
<dbReference type="SUPFAM" id="SSF47413">
    <property type="entry name" value="lambda repressor-like DNA-binding domains"/>
    <property type="match status" value="1"/>
</dbReference>
<dbReference type="Proteomes" id="UP000579647">
    <property type="component" value="Unassembled WGS sequence"/>
</dbReference>
<dbReference type="SMART" id="SM00530">
    <property type="entry name" value="HTH_XRE"/>
    <property type="match status" value="1"/>
</dbReference>
<dbReference type="Gene3D" id="1.10.260.40">
    <property type="entry name" value="lambda repressor-like DNA-binding domains"/>
    <property type="match status" value="1"/>
</dbReference>
<evidence type="ECO:0000313" key="2">
    <source>
        <dbReference type="EMBL" id="MBB5493406.1"/>
    </source>
</evidence>
<dbReference type="InterPro" id="IPR010982">
    <property type="entry name" value="Lambda_DNA-bd_dom_sf"/>
</dbReference>
<evidence type="ECO:0000259" key="1">
    <source>
        <dbReference type="PROSITE" id="PS50943"/>
    </source>
</evidence>
<sequence>MTTGSSDSSPTARRRRLSAELRALREGHVQPDGRRTTSVDVAETLGWARSKLSRIENNQWKRPSPRDVKDLLDYYGVEDEDRRAYILTLVTEGRSKAWWSETEDLYGGSPNYIGLEAAARRIRSWGYLVPGLYQTPGYATAVVRGGGIRDEDEIKRRVEARMKRQSILSGPEPPQVWAVVDEAAIRKPVGSSEVHAEQIRHLIELTKAEHLTLQVMLDSTGAHPGMGSPFAILNFEPTERPVVHLETLTESLLLEETSKTDRYDLVFHHISARAASPDETVAHLEEVLNNL</sequence>
<proteinExistence type="predicted"/>
<keyword evidence="3" id="KW-1185">Reference proteome</keyword>
<dbReference type="EMBL" id="JACHDO010000001">
    <property type="protein sequence ID" value="MBB5493406.1"/>
    <property type="molecule type" value="Genomic_DNA"/>
</dbReference>
<dbReference type="RefSeq" id="WP_026115261.1">
    <property type="nucleotide sequence ID" value="NZ_BAAAKM010000111.1"/>
</dbReference>
<dbReference type="PROSITE" id="PS50943">
    <property type="entry name" value="HTH_CROC1"/>
    <property type="match status" value="1"/>
</dbReference>
<dbReference type="AlphaFoldDB" id="A0A840WNS8"/>
<dbReference type="InterPro" id="IPR043917">
    <property type="entry name" value="DUF5753"/>
</dbReference>
<protein>
    <submittedName>
        <fullName evidence="2">Transcriptional regulator with XRE-family HTH domain</fullName>
    </submittedName>
</protein>
<dbReference type="GO" id="GO:0003677">
    <property type="term" value="F:DNA binding"/>
    <property type="evidence" value="ECO:0007669"/>
    <property type="project" value="InterPro"/>
</dbReference>
<dbReference type="CDD" id="cd00093">
    <property type="entry name" value="HTH_XRE"/>
    <property type="match status" value="1"/>
</dbReference>
<comment type="caution">
    <text evidence="2">The sequence shown here is derived from an EMBL/GenBank/DDBJ whole genome shotgun (WGS) entry which is preliminary data.</text>
</comment>
<name>A0A840WNS8_9ACTN</name>
<gene>
    <name evidence="2" type="ORF">HNR07_004543</name>
</gene>
<feature type="domain" description="HTH cro/C1-type" evidence="1">
    <location>
        <begin position="40"/>
        <end position="82"/>
    </location>
</feature>
<dbReference type="Pfam" id="PF19054">
    <property type="entry name" value="DUF5753"/>
    <property type="match status" value="1"/>
</dbReference>